<proteinExistence type="predicted"/>
<dbReference type="InterPro" id="IPR027417">
    <property type="entry name" value="P-loop_NTPase"/>
</dbReference>
<dbReference type="KEGG" id="cazo:G3A45_08445"/>
<dbReference type="EMBL" id="CP048617">
    <property type="protein sequence ID" value="QIB27316.1"/>
    <property type="molecule type" value="Genomic_DNA"/>
</dbReference>
<feature type="coiled-coil region" evidence="1">
    <location>
        <begin position="27"/>
        <end position="61"/>
    </location>
</feature>
<evidence type="ECO:0000313" key="3">
    <source>
        <dbReference type="Proteomes" id="UP000464452"/>
    </source>
</evidence>
<gene>
    <name evidence="2" type="ORF">G3A45_08445</name>
</gene>
<dbReference type="Proteomes" id="UP000464452">
    <property type="component" value="Chromosome"/>
</dbReference>
<evidence type="ECO:0000256" key="1">
    <source>
        <dbReference type="SAM" id="Coils"/>
    </source>
</evidence>
<dbReference type="Pfam" id="PF13558">
    <property type="entry name" value="SbcC_Walker_B"/>
    <property type="match status" value="1"/>
</dbReference>
<dbReference type="Gene3D" id="3.40.50.300">
    <property type="entry name" value="P-loop containing nucleotide triphosphate hydrolases"/>
    <property type="match status" value="1"/>
</dbReference>
<name>A0A6P1YHD0_9FIRM</name>
<dbReference type="AlphaFoldDB" id="A0A6P1YHD0"/>
<evidence type="ECO:0008006" key="4">
    <source>
        <dbReference type="Google" id="ProtNLM"/>
    </source>
</evidence>
<keyword evidence="1" id="KW-0175">Coiled coil</keyword>
<organism evidence="2 3">
    <name type="scientific">Caloranaerobacter azorensis</name>
    <dbReference type="NCBI Taxonomy" id="116090"/>
    <lineage>
        <taxon>Bacteria</taxon>
        <taxon>Bacillati</taxon>
        <taxon>Bacillota</taxon>
        <taxon>Tissierellia</taxon>
        <taxon>Tissierellales</taxon>
        <taxon>Thermohalobacteraceae</taxon>
        <taxon>Caloranaerobacter</taxon>
    </lineage>
</organism>
<evidence type="ECO:0000313" key="2">
    <source>
        <dbReference type="EMBL" id="QIB27316.1"/>
    </source>
</evidence>
<accession>A0A6P1YHD0</accession>
<dbReference type="RefSeq" id="WP_163235170.1">
    <property type="nucleotide sequence ID" value="NZ_CP048617.1"/>
</dbReference>
<protein>
    <recommendedName>
        <fullName evidence="4">TIGR02680 family protein</fullName>
    </recommendedName>
</protein>
<sequence length="448" mass="52936">MELTNYKEIEREINECIELLRKIPNMINELTEKRARAETKLEQTIQKLDELNKDIELQKKINGVLETGFREEYLLGLVFSDDIEGDIYKLAKSVYNELKYFEDKNKNREDYLNNLHNKFYEIRQYLTEYSPKIEIIFDKEVDDLDISEIVLRQKRYVVKARVRGKYIGFYQLLDYIQEGIDENKRLIRESDRKIFEDILTKDIAKKIRGKIYHSRAWVDKMNKLMEGMNTSSGLSFSLKWKSKVAETEEQLDTNRLVELLMKDGDLLTDNEINELAAHFRSKIEEARRAALETGTRQTFHQIMKEVLDYRKWFEFKLYFKKTNERNKELTNNAFYKFSGGEKAMAMYVPLFSAVYAKYEGARKDCPKIISLDEAFAGVDENNIRDMFKLLNELELNFIINSQILWGDYDTVKSLSICELLRPNNAKEIAVLRYIWNGKVKTLVEDVGA</sequence>
<reference evidence="2 3" key="1">
    <citation type="submission" date="2020-02" db="EMBL/GenBank/DDBJ databases">
        <title>Thermophilic hydrogen producing bacteria, Caloranaerobacter azorensis.</title>
        <authorList>
            <person name="Baek K."/>
        </authorList>
    </citation>
    <scope>NUCLEOTIDE SEQUENCE [LARGE SCALE GENOMIC DNA]</scope>
    <source>
        <strain evidence="2 3">T3-1</strain>
    </source>
</reference>